<accession>A0ABY6CRP6</accession>
<dbReference type="RefSeq" id="WP_262310616.1">
    <property type="nucleotide sequence ID" value="NZ_CP106679.1"/>
</dbReference>
<proteinExistence type="predicted"/>
<dbReference type="InterPro" id="IPR011250">
    <property type="entry name" value="OMP/PagP_B-barrel"/>
</dbReference>
<evidence type="ECO:0000259" key="3">
    <source>
        <dbReference type="Pfam" id="PF13505"/>
    </source>
</evidence>
<keyword evidence="5" id="KW-1185">Reference proteome</keyword>
<evidence type="ECO:0000313" key="4">
    <source>
        <dbReference type="EMBL" id="UXP33187.1"/>
    </source>
</evidence>
<dbReference type="Proteomes" id="UP001065174">
    <property type="component" value="Chromosome"/>
</dbReference>
<evidence type="ECO:0000256" key="1">
    <source>
        <dbReference type="ARBA" id="ARBA00022729"/>
    </source>
</evidence>
<name>A0ABY6CRP6_9BACT</name>
<keyword evidence="1 2" id="KW-0732">Signal</keyword>
<dbReference type="SUPFAM" id="SSF56925">
    <property type="entry name" value="OMPA-like"/>
    <property type="match status" value="1"/>
</dbReference>
<protein>
    <submittedName>
        <fullName evidence="4">Outer membrane beta-barrel protein</fullName>
    </submittedName>
</protein>
<dbReference type="Pfam" id="PF13505">
    <property type="entry name" value="OMP_b-brl"/>
    <property type="match status" value="1"/>
</dbReference>
<gene>
    <name evidence="4" type="ORF">N6H18_04365</name>
</gene>
<evidence type="ECO:0000256" key="2">
    <source>
        <dbReference type="SAM" id="SignalP"/>
    </source>
</evidence>
<feature type="chain" id="PRO_5045818584" evidence="2">
    <location>
        <begin position="20"/>
        <end position="166"/>
    </location>
</feature>
<evidence type="ECO:0000313" key="5">
    <source>
        <dbReference type="Proteomes" id="UP001065174"/>
    </source>
</evidence>
<reference evidence="4" key="1">
    <citation type="submission" date="2022-09" db="EMBL/GenBank/DDBJ databases">
        <title>Comparative genomics and taxonomic characterization of three novel marine species of genus Reichenbachiella exhibiting antioxidant and polysaccharide degradation activities.</title>
        <authorList>
            <person name="Muhammad N."/>
            <person name="Lee Y.-J."/>
            <person name="Ko J."/>
            <person name="Kim S.-G."/>
        </authorList>
    </citation>
    <scope>NUCLEOTIDE SEQUENCE</scope>
    <source>
        <strain evidence="4">BKB1-1</strain>
    </source>
</reference>
<sequence length="166" mass="18295">MKKLLTLAVILFAANTMYAQQGSMYAGGALGFQEDYWKIAPEAGYWLADNIQLGVVLFLEGDNRGATEQTTVAPHVYGRYWVPISEKFSVYAGANFRVNTVSQDPGDSHTTVDLFVDAGIAYSLAPRWGMVGRLAGVGIYDSHFVLDVNMSPQSIFNVGIYYTFKE</sequence>
<feature type="domain" description="Outer membrane protein beta-barrel" evidence="3">
    <location>
        <begin position="5"/>
        <end position="164"/>
    </location>
</feature>
<organism evidence="4 5">
    <name type="scientific">Reichenbachiella agarivorans</name>
    <dbReference type="NCBI Taxonomy" id="2979464"/>
    <lineage>
        <taxon>Bacteria</taxon>
        <taxon>Pseudomonadati</taxon>
        <taxon>Bacteroidota</taxon>
        <taxon>Cytophagia</taxon>
        <taxon>Cytophagales</taxon>
        <taxon>Reichenbachiellaceae</taxon>
        <taxon>Reichenbachiella</taxon>
    </lineage>
</organism>
<dbReference type="EMBL" id="CP106679">
    <property type="protein sequence ID" value="UXP33187.1"/>
    <property type="molecule type" value="Genomic_DNA"/>
</dbReference>
<dbReference type="InterPro" id="IPR027385">
    <property type="entry name" value="Beta-barrel_OMP"/>
</dbReference>
<feature type="signal peptide" evidence="2">
    <location>
        <begin position="1"/>
        <end position="19"/>
    </location>
</feature>